<dbReference type="Gene3D" id="1.10.10.10">
    <property type="entry name" value="Winged helix-like DNA-binding domain superfamily/Winged helix DNA-binding domain"/>
    <property type="match status" value="1"/>
</dbReference>
<evidence type="ECO:0000256" key="2">
    <source>
        <dbReference type="ARBA" id="ARBA00023015"/>
    </source>
</evidence>
<dbReference type="InterPro" id="IPR036388">
    <property type="entry name" value="WH-like_DNA-bd_sf"/>
</dbReference>
<name>A0A6A8A726_9HYPH</name>
<dbReference type="GO" id="GO:0003700">
    <property type="term" value="F:DNA-binding transcription factor activity"/>
    <property type="evidence" value="ECO:0007669"/>
    <property type="project" value="InterPro"/>
</dbReference>
<dbReference type="Proteomes" id="UP000435138">
    <property type="component" value="Unassembled WGS sequence"/>
</dbReference>
<proteinExistence type="inferred from homology"/>
<dbReference type="PROSITE" id="PS50931">
    <property type="entry name" value="HTH_LYSR"/>
    <property type="match status" value="1"/>
</dbReference>
<evidence type="ECO:0000259" key="5">
    <source>
        <dbReference type="PROSITE" id="PS50931"/>
    </source>
</evidence>
<accession>A0A6A8A726</accession>
<dbReference type="EMBL" id="WIXI01000043">
    <property type="protein sequence ID" value="MQY47105.1"/>
    <property type="molecule type" value="Genomic_DNA"/>
</dbReference>
<dbReference type="PANTHER" id="PTHR30126">
    <property type="entry name" value="HTH-TYPE TRANSCRIPTIONAL REGULATOR"/>
    <property type="match status" value="1"/>
</dbReference>
<evidence type="ECO:0000256" key="3">
    <source>
        <dbReference type="ARBA" id="ARBA00023125"/>
    </source>
</evidence>
<keyword evidence="7" id="KW-1185">Reference proteome</keyword>
<dbReference type="PANTHER" id="PTHR30126:SF84">
    <property type="entry name" value="HTH-TYPE TRANSCRIPTIONAL REGULATOR PTXR"/>
    <property type="match status" value="1"/>
</dbReference>
<comment type="caution">
    <text evidence="6">The sequence shown here is derived from an EMBL/GenBank/DDBJ whole genome shotgun (WGS) entry which is preliminary data.</text>
</comment>
<evidence type="ECO:0000313" key="7">
    <source>
        <dbReference type="Proteomes" id="UP000435138"/>
    </source>
</evidence>
<feature type="domain" description="HTH lysR-type" evidence="5">
    <location>
        <begin position="1"/>
        <end position="58"/>
    </location>
</feature>
<evidence type="ECO:0000256" key="1">
    <source>
        <dbReference type="ARBA" id="ARBA00009437"/>
    </source>
</evidence>
<dbReference type="FunFam" id="1.10.10.10:FF:000001">
    <property type="entry name" value="LysR family transcriptional regulator"/>
    <property type="match status" value="1"/>
</dbReference>
<sequence length="91" mass="9703">MDTDDLRTFLEVADAGGVAPAAQRLGISKSMVSRGLGRLETALGAPLLVRTTRGMSLTEAGMTFYQHATKVCYEIHVAKQTILPAGELRGL</sequence>
<feature type="non-terminal residue" evidence="6">
    <location>
        <position position="91"/>
    </location>
</feature>
<evidence type="ECO:0000256" key="4">
    <source>
        <dbReference type="ARBA" id="ARBA00023163"/>
    </source>
</evidence>
<dbReference type="InterPro" id="IPR036390">
    <property type="entry name" value="WH_DNA-bd_sf"/>
</dbReference>
<dbReference type="Pfam" id="PF00126">
    <property type="entry name" value="HTH_1"/>
    <property type="match status" value="1"/>
</dbReference>
<gene>
    <name evidence="6" type="ORF">GAO09_13785</name>
</gene>
<dbReference type="SUPFAM" id="SSF46785">
    <property type="entry name" value="Winged helix' DNA-binding domain"/>
    <property type="match status" value="1"/>
</dbReference>
<comment type="similarity">
    <text evidence="1">Belongs to the LysR transcriptional regulatory family.</text>
</comment>
<protein>
    <submittedName>
        <fullName evidence="6">LysR family transcriptional regulator</fullName>
    </submittedName>
</protein>
<organism evidence="6 7">
    <name type="scientific">Endobacterium cereale</name>
    <dbReference type="NCBI Taxonomy" id="2663029"/>
    <lineage>
        <taxon>Bacteria</taxon>
        <taxon>Pseudomonadati</taxon>
        <taxon>Pseudomonadota</taxon>
        <taxon>Alphaproteobacteria</taxon>
        <taxon>Hyphomicrobiales</taxon>
        <taxon>Rhizobiaceae</taxon>
        <taxon>Endobacterium</taxon>
    </lineage>
</organism>
<keyword evidence="2" id="KW-0805">Transcription regulation</keyword>
<dbReference type="AlphaFoldDB" id="A0A6A8A726"/>
<dbReference type="RefSeq" id="WP_153354569.1">
    <property type="nucleotide sequence ID" value="NZ_WIXI01000043.1"/>
</dbReference>
<dbReference type="GO" id="GO:0000976">
    <property type="term" value="F:transcription cis-regulatory region binding"/>
    <property type="evidence" value="ECO:0007669"/>
    <property type="project" value="TreeGrafter"/>
</dbReference>
<evidence type="ECO:0000313" key="6">
    <source>
        <dbReference type="EMBL" id="MQY47105.1"/>
    </source>
</evidence>
<keyword evidence="4" id="KW-0804">Transcription</keyword>
<keyword evidence="3" id="KW-0238">DNA-binding</keyword>
<dbReference type="InterPro" id="IPR000847">
    <property type="entry name" value="LysR_HTH_N"/>
</dbReference>
<reference evidence="6 7" key="1">
    <citation type="submission" date="2019-11" db="EMBL/GenBank/DDBJ databases">
        <title>Genome analysis of Rhizobacterium cereale a novel genus and species isolated from maize roots in North Spain.</title>
        <authorList>
            <person name="Menendez E."/>
            <person name="Flores-Felix J.D."/>
            <person name="Ramirez-Bahena M.-H."/>
            <person name="Igual J.M."/>
            <person name="Garcia-Fraile P."/>
            <person name="Peix A."/>
            <person name="Velazquez E."/>
        </authorList>
    </citation>
    <scope>NUCLEOTIDE SEQUENCE [LARGE SCALE GENOMIC DNA]</scope>
    <source>
        <strain evidence="6 7">RZME27</strain>
    </source>
</reference>